<dbReference type="PANTHER" id="PTHR43184:SF12">
    <property type="entry name" value="SUGAR PHOSPHATE EXCHANGER 3"/>
    <property type="match status" value="1"/>
</dbReference>
<evidence type="ECO:0000256" key="4">
    <source>
        <dbReference type="ARBA" id="ARBA00023136"/>
    </source>
</evidence>
<sequence>MLLLGVPLLYVYYVFGAMSVAACVGCLIPLGMLVNGPFGLITTAVAADLGTHPSLRSDTRALATVTGIIDGTGSMGAALGPLLCGQLLPYGWKTVYIMLMVSLAFSAVLLFRRVIYEIGTYIQYRKNTQIRGYM</sequence>
<reference evidence="6 7" key="1">
    <citation type="submission" date="2019-07" db="EMBL/GenBank/DDBJ databases">
        <title>Annotation for the trematode Paragonimus westermani.</title>
        <authorList>
            <person name="Choi Y.-J."/>
        </authorList>
    </citation>
    <scope>NUCLEOTIDE SEQUENCE [LARGE SCALE GENOMIC DNA]</scope>
    <source>
        <strain evidence="6">180907_Pwestermani</strain>
    </source>
</reference>
<dbReference type="EMBL" id="JTDF01004123">
    <property type="protein sequence ID" value="KAF8567185.1"/>
    <property type="molecule type" value="Genomic_DNA"/>
</dbReference>
<comment type="subcellular location">
    <subcellularLocation>
        <location evidence="1">Membrane</location>
        <topology evidence="1">Multi-pass membrane protein</topology>
    </subcellularLocation>
</comment>
<dbReference type="InterPro" id="IPR036259">
    <property type="entry name" value="MFS_trans_sf"/>
</dbReference>
<keyword evidence="3 5" id="KW-1133">Transmembrane helix</keyword>
<dbReference type="AlphaFoldDB" id="A0A8T0DH86"/>
<keyword evidence="2 5" id="KW-0812">Transmembrane</keyword>
<dbReference type="PANTHER" id="PTHR43184">
    <property type="entry name" value="MAJOR FACILITATOR SUPERFAMILY TRANSPORTER 16, ISOFORM B"/>
    <property type="match status" value="1"/>
</dbReference>
<accession>A0A8T0DH86</accession>
<protein>
    <submittedName>
        <fullName evidence="6">Glycerol-3-phosphate transporter</fullName>
    </submittedName>
</protein>
<proteinExistence type="predicted"/>
<dbReference type="Proteomes" id="UP000699462">
    <property type="component" value="Unassembled WGS sequence"/>
</dbReference>
<dbReference type="SUPFAM" id="SSF103473">
    <property type="entry name" value="MFS general substrate transporter"/>
    <property type="match status" value="1"/>
</dbReference>
<keyword evidence="4 5" id="KW-0472">Membrane</keyword>
<dbReference type="OrthoDB" id="3639251at2759"/>
<evidence type="ECO:0000313" key="7">
    <source>
        <dbReference type="Proteomes" id="UP000699462"/>
    </source>
</evidence>
<evidence type="ECO:0000256" key="5">
    <source>
        <dbReference type="SAM" id="Phobius"/>
    </source>
</evidence>
<organism evidence="6 7">
    <name type="scientific">Paragonimus westermani</name>
    <dbReference type="NCBI Taxonomy" id="34504"/>
    <lineage>
        <taxon>Eukaryota</taxon>
        <taxon>Metazoa</taxon>
        <taxon>Spiralia</taxon>
        <taxon>Lophotrochozoa</taxon>
        <taxon>Platyhelminthes</taxon>
        <taxon>Trematoda</taxon>
        <taxon>Digenea</taxon>
        <taxon>Plagiorchiida</taxon>
        <taxon>Troglotremata</taxon>
        <taxon>Troglotrematidae</taxon>
        <taxon>Paragonimus</taxon>
    </lineage>
</organism>
<comment type="caution">
    <text evidence="6">The sequence shown here is derived from an EMBL/GenBank/DDBJ whole genome shotgun (WGS) entry which is preliminary data.</text>
</comment>
<evidence type="ECO:0000256" key="3">
    <source>
        <dbReference type="ARBA" id="ARBA00022989"/>
    </source>
</evidence>
<evidence type="ECO:0000256" key="1">
    <source>
        <dbReference type="ARBA" id="ARBA00004141"/>
    </source>
</evidence>
<evidence type="ECO:0000313" key="6">
    <source>
        <dbReference type="EMBL" id="KAF8567185.1"/>
    </source>
</evidence>
<dbReference type="Gene3D" id="1.20.1250.20">
    <property type="entry name" value="MFS general substrate transporter like domains"/>
    <property type="match status" value="1"/>
</dbReference>
<gene>
    <name evidence="6" type="ORF">P879_05110</name>
</gene>
<feature type="transmembrane region" description="Helical" evidence="5">
    <location>
        <begin position="95"/>
        <end position="115"/>
    </location>
</feature>
<feature type="transmembrane region" description="Helical" evidence="5">
    <location>
        <begin position="12"/>
        <end position="34"/>
    </location>
</feature>
<name>A0A8T0DH86_9TREM</name>
<dbReference type="GO" id="GO:0016020">
    <property type="term" value="C:membrane"/>
    <property type="evidence" value="ECO:0007669"/>
    <property type="project" value="UniProtKB-SubCell"/>
</dbReference>
<keyword evidence="7" id="KW-1185">Reference proteome</keyword>
<evidence type="ECO:0000256" key="2">
    <source>
        <dbReference type="ARBA" id="ARBA00022692"/>
    </source>
</evidence>